<dbReference type="Pfam" id="PF14310">
    <property type="entry name" value="Fn3-like"/>
    <property type="match status" value="1"/>
</dbReference>
<dbReference type="EC" id="3.2.1.21" evidence="5"/>
<dbReference type="EMBL" id="JABCIY010000019">
    <property type="protein sequence ID" value="KAF7197101.1"/>
    <property type="molecule type" value="Genomic_DNA"/>
</dbReference>
<dbReference type="SUPFAM" id="SSF51445">
    <property type="entry name" value="(Trans)glycosidases"/>
    <property type="match status" value="1"/>
</dbReference>
<dbReference type="InterPro" id="IPR026891">
    <property type="entry name" value="Fn3-like"/>
</dbReference>
<dbReference type="Pfam" id="PF01915">
    <property type="entry name" value="Glyco_hydro_3_C"/>
    <property type="match status" value="1"/>
</dbReference>
<keyword evidence="10" id="KW-0325">Glycoprotein</keyword>
<dbReference type="InterPro" id="IPR036881">
    <property type="entry name" value="Glyco_hydro_3_C_sf"/>
</dbReference>
<dbReference type="InterPro" id="IPR036962">
    <property type="entry name" value="Glyco_hydro_3_N_sf"/>
</dbReference>
<evidence type="ECO:0000256" key="11">
    <source>
        <dbReference type="ARBA" id="ARBA00023277"/>
    </source>
</evidence>
<dbReference type="FunFam" id="3.20.20.300:FF:000002">
    <property type="entry name" value="Probable beta-glucosidase"/>
    <property type="match status" value="1"/>
</dbReference>
<dbReference type="GO" id="GO:0008422">
    <property type="term" value="F:beta-glucosidase activity"/>
    <property type="evidence" value="ECO:0007669"/>
    <property type="project" value="UniProtKB-EC"/>
</dbReference>
<reference evidence="16" key="1">
    <citation type="submission" date="2020-04" db="EMBL/GenBank/DDBJ databases">
        <title>Draft genome resource of the tomato pathogen Pseudocercospora fuligena.</title>
        <authorList>
            <person name="Zaccaron A."/>
        </authorList>
    </citation>
    <scope>NUCLEOTIDE SEQUENCE</scope>
    <source>
        <strain evidence="16">PF001</strain>
    </source>
</reference>
<comment type="caution">
    <text evidence="16">The sequence shown here is derived from an EMBL/GenBank/DDBJ whole genome shotgun (WGS) entry which is preliminary data.</text>
</comment>
<evidence type="ECO:0000256" key="12">
    <source>
        <dbReference type="ARBA" id="ARBA00023295"/>
    </source>
</evidence>
<sequence>MVRKQALVTLGLWSASALAQDATSNAATGTAEIAPGPIASVINSTGLVPANLVDLAAQYLAGEANKTQQAIIAALSQPGINPEKLTDPEHYYSYGQSPPVYPSPEGKGDGLWAHAYAHAKAMVAAMSNEEKNNITIPAKDNRQCAGFTGSVERMGFPGICLNDGPSGVRGPGNVSGFPAQISIGATWDRGLAYWRAYQMGKEFKAKGVNVALGPVVGPLGRIAKGGRNWEGFTNDPYLAGQLVDPAVRGLQQSVVACVKHFIGNEQETNRNPFLQGFLAPLGINLNNSVSSNIDDKTIHELYLFPFYDAVFAGVGSVMGSYQRVNNSYACQNSKILNGLLKTELGFQGFTLSDCPGIDLHNNTDARDAASAQIAFQAAVDGHVLVKNIDGALPLKKPKSMSIFGYDAIGGINTSVPDASLYAVSLEGTLKFTNGADFTFLQALISLASVAPAGTGIPEVAFNGTLKTGGGSGGITPTITFAPYDSLLRQAAVDGTTLHTDFTSQHPMVADATGPCLVLINAQSSESADRTTLADEWSDTLVNNVADQCSNTIVIIHNAGIRLVDRWIDHTNVTAVIFAHLPGQASGEALAEILYGRQSPSGRLPYTVAHNESDYGALLNPTLPTAQDPQYSQSNFSEGIYIDYRHFLKNEILPRYAFGYGLTYTTLGYSNLSMSLAPGMSHSLSPPDASATTPPPEGGLASLYDILATATITVENTGPVAAAEVAQLYVNIPNSGVEKQLRGFDKKWIQQGQSMSYSFPLRRRDLSIWDVEKQQWMLQSGRYEIMVGKSVSDILLTDSFSLA</sequence>
<keyword evidence="6" id="KW-0964">Secreted</keyword>
<dbReference type="GO" id="GO:0005576">
    <property type="term" value="C:extracellular region"/>
    <property type="evidence" value="ECO:0007669"/>
    <property type="project" value="UniProtKB-SubCell"/>
</dbReference>
<dbReference type="PANTHER" id="PTHR42715:SF5">
    <property type="entry name" value="BETA-GLUCOSIDASE M-RELATED"/>
    <property type="match status" value="1"/>
</dbReference>
<proteinExistence type="inferred from homology"/>
<name>A0A8H6RRH3_9PEZI</name>
<keyword evidence="9" id="KW-0136">Cellulose degradation</keyword>
<evidence type="ECO:0000313" key="17">
    <source>
        <dbReference type="Proteomes" id="UP000660729"/>
    </source>
</evidence>
<keyword evidence="7 14" id="KW-0732">Signal</keyword>
<keyword evidence="13" id="KW-0624">Polysaccharide degradation</keyword>
<dbReference type="PRINTS" id="PR00133">
    <property type="entry name" value="GLHYDRLASE3"/>
</dbReference>
<evidence type="ECO:0000256" key="14">
    <source>
        <dbReference type="SAM" id="SignalP"/>
    </source>
</evidence>
<dbReference type="InterPro" id="IPR050288">
    <property type="entry name" value="Cellulose_deg_GH3"/>
</dbReference>
<comment type="subcellular location">
    <subcellularLocation>
        <location evidence="2">Secreted</location>
    </subcellularLocation>
</comment>
<evidence type="ECO:0000256" key="6">
    <source>
        <dbReference type="ARBA" id="ARBA00022525"/>
    </source>
</evidence>
<dbReference type="GO" id="GO:0030245">
    <property type="term" value="P:cellulose catabolic process"/>
    <property type="evidence" value="ECO:0007669"/>
    <property type="project" value="UniProtKB-KW"/>
</dbReference>
<evidence type="ECO:0000259" key="15">
    <source>
        <dbReference type="SMART" id="SM01217"/>
    </source>
</evidence>
<accession>A0A8H6RRH3</accession>
<evidence type="ECO:0000256" key="4">
    <source>
        <dbReference type="ARBA" id="ARBA00005336"/>
    </source>
</evidence>
<dbReference type="Proteomes" id="UP000660729">
    <property type="component" value="Unassembled WGS sequence"/>
</dbReference>
<dbReference type="PANTHER" id="PTHR42715">
    <property type="entry name" value="BETA-GLUCOSIDASE"/>
    <property type="match status" value="1"/>
</dbReference>
<feature type="chain" id="PRO_5034247272" description="beta-glucosidase" evidence="14">
    <location>
        <begin position="20"/>
        <end position="802"/>
    </location>
</feature>
<keyword evidence="11" id="KW-0119">Carbohydrate metabolism</keyword>
<evidence type="ECO:0000256" key="9">
    <source>
        <dbReference type="ARBA" id="ARBA00023001"/>
    </source>
</evidence>
<dbReference type="InterPro" id="IPR013783">
    <property type="entry name" value="Ig-like_fold"/>
</dbReference>
<evidence type="ECO:0000256" key="5">
    <source>
        <dbReference type="ARBA" id="ARBA00012744"/>
    </source>
</evidence>
<dbReference type="Gene3D" id="2.60.40.10">
    <property type="entry name" value="Immunoglobulins"/>
    <property type="match status" value="1"/>
</dbReference>
<comment type="catalytic activity">
    <reaction evidence="1">
        <text>Hydrolysis of terminal, non-reducing beta-D-glucosyl residues with release of beta-D-glucose.</text>
        <dbReference type="EC" id="3.2.1.21"/>
    </reaction>
</comment>
<gene>
    <name evidence="16" type="ORF">HII31_01526</name>
</gene>
<comment type="pathway">
    <text evidence="3">Glycan metabolism; cellulose degradation.</text>
</comment>
<evidence type="ECO:0000256" key="3">
    <source>
        <dbReference type="ARBA" id="ARBA00004987"/>
    </source>
</evidence>
<dbReference type="InterPro" id="IPR002772">
    <property type="entry name" value="Glyco_hydro_3_C"/>
</dbReference>
<dbReference type="SMART" id="SM01217">
    <property type="entry name" value="Fn3_like"/>
    <property type="match status" value="1"/>
</dbReference>
<dbReference type="OrthoDB" id="416222at2759"/>
<feature type="signal peptide" evidence="14">
    <location>
        <begin position="1"/>
        <end position="19"/>
    </location>
</feature>
<dbReference type="SUPFAM" id="SSF52279">
    <property type="entry name" value="Beta-D-glucan exohydrolase, C-terminal domain"/>
    <property type="match status" value="1"/>
</dbReference>
<dbReference type="Gene3D" id="3.20.20.300">
    <property type="entry name" value="Glycoside hydrolase, family 3, N-terminal domain"/>
    <property type="match status" value="1"/>
</dbReference>
<evidence type="ECO:0000256" key="13">
    <source>
        <dbReference type="ARBA" id="ARBA00023326"/>
    </source>
</evidence>
<evidence type="ECO:0000256" key="10">
    <source>
        <dbReference type="ARBA" id="ARBA00023180"/>
    </source>
</evidence>
<dbReference type="InterPro" id="IPR001764">
    <property type="entry name" value="Glyco_hydro_3_N"/>
</dbReference>
<evidence type="ECO:0000313" key="16">
    <source>
        <dbReference type="EMBL" id="KAF7197101.1"/>
    </source>
</evidence>
<evidence type="ECO:0000256" key="1">
    <source>
        <dbReference type="ARBA" id="ARBA00000448"/>
    </source>
</evidence>
<keyword evidence="12" id="KW-0326">Glycosidase</keyword>
<feature type="domain" description="Fibronectin type III-like" evidence="15">
    <location>
        <begin position="723"/>
        <end position="790"/>
    </location>
</feature>
<dbReference type="Pfam" id="PF00933">
    <property type="entry name" value="Glyco_hydro_3"/>
    <property type="match status" value="1"/>
</dbReference>
<keyword evidence="8" id="KW-0378">Hydrolase</keyword>
<comment type="similarity">
    <text evidence="4">Belongs to the glycosyl hydrolase 3 family.</text>
</comment>
<dbReference type="AlphaFoldDB" id="A0A8H6RRH3"/>
<evidence type="ECO:0000256" key="2">
    <source>
        <dbReference type="ARBA" id="ARBA00004613"/>
    </source>
</evidence>
<protein>
    <recommendedName>
        <fullName evidence="5">beta-glucosidase</fullName>
        <ecNumber evidence="5">3.2.1.21</ecNumber>
    </recommendedName>
</protein>
<keyword evidence="17" id="KW-1185">Reference proteome</keyword>
<evidence type="ECO:0000256" key="8">
    <source>
        <dbReference type="ARBA" id="ARBA00022801"/>
    </source>
</evidence>
<organism evidence="16 17">
    <name type="scientific">Pseudocercospora fuligena</name>
    <dbReference type="NCBI Taxonomy" id="685502"/>
    <lineage>
        <taxon>Eukaryota</taxon>
        <taxon>Fungi</taxon>
        <taxon>Dikarya</taxon>
        <taxon>Ascomycota</taxon>
        <taxon>Pezizomycotina</taxon>
        <taxon>Dothideomycetes</taxon>
        <taxon>Dothideomycetidae</taxon>
        <taxon>Mycosphaerellales</taxon>
        <taxon>Mycosphaerellaceae</taxon>
        <taxon>Pseudocercospora</taxon>
    </lineage>
</organism>
<evidence type="ECO:0000256" key="7">
    <source>
        <dbReference type="ARBA" id="ARBA00022729"/>
    </source>
</evidence>
<dbReference type="InterPro" id="IPR017853">
    <property type="entry name" value="GH"/>
</dbReference>